<reference evidence="1 2" key="1">
    <citation type="submission" date="2020-07" db="EMBL/GenBank/DDBJ databases">
        <title>Sequencing the genomes of 1000 actinobacteria strains.</title>
        <authorList>
            <person name="Klenk H.-P."/>
        </authorList>
    </citation>
    <scope>NUCLEOTIDE SEQUENCE [LARGE SCALE GENOMIC DNA]</scope>
    <source>
        <strain evidence="1 2">DSM 45876</strain>
    </source>
</reference>
<organism evidence="1 2">
    <name type="scientific">Micromonospora jinlongensis</name>
    <dbReference type="NCBI Taxonomy" id="1287877"/>
    <lineage>
        <taxon>Bacteria</taxon>
        <taxon>Bacillati</taxon>
        <taxon>Actinomycetota</taxon>
        <taxon>Actinomycetes</taxon>
        <taxon>Micromonosporales</taxon>
        <taxon>Micromonosporaceae</taxon>
        <taxon>Micromonospora</taxon>
    </lineage>
</organism>
<proteinExistence type="predicted"/>
<evidence type="ECO:0000313" key="2">
    <source>
        <dbReference type="Proteomes" id="UP000523545"/>
    </source>
</evidence>
<dbReference type="EMBL" id="JACCHK010000001">
    <property type="protein sequence ID" value="NYH40546.1"/>
    <property type="molecule type" value="Genomic_DNA"/>
</dbReference>
<accession>A0A7Y9WVX5</accession>
<keyword evidence="2" id="KW-1185">Reference proteome</keyword>
<sequence>MSDHHPRRTPTPGRARKRAIREHAAQAGVAYSVAARHLESVGLRPGETLATYGRTIYPIGFDPHRQLLVERRERRSFEDRVADTRRAAVLPHGRAQHLVERFPPSRGRTGSGVGALYHGEGRVELLAMVYVVIAAESPGLLPEVGDLAWIAELGEDTALDTACAEVDREARRVLDREPLALWSVIEAALAVAEHSADWQIRQEAIRQAALFHTMMTPRIGYAGEPYVPGLPVAGVRQILDALLIVADDGHAPGTRVRLRRHPDDVGLATIIGATWGSSGPPVGYLVWPDAATAPQSARADDLIVLADQESLPR</sequence>
<name>A0A7Y9WVX5_9ACTN</name>
<comment type="caution">
    <text evidence="1">The sequence shown here is derived from an EMBL/GenBank/DDBJ whole genome shotgun (WGS) entry which is preliminary data.</text>
</comment>
<evidence type="ECO:0000313" key="1">
    <source>
        <dbReference type="EMBL" id="NYH40546.1"/>
    </source>
</evidence>
<dbReference type="RefSeq" id="WP_179778639.1">
    <property type="nucleotide sequence ID" value="NZ_JACCHK010000001.1"/>
</dbReference>
<protein>
    <submittedName>
        <fullName evidence="1">Uncharacterized protein</fullName>
    </submittedName>
</protein>
<gene>
    <name evidence="1" type="ORF">HNR22_000273</name>
</gene>
<dbReference type="AlphaFoldDB" id="A0A7Y9WVX5"/>
<dbReference type="Proteomes" id="UP000523545">
    <property type="component" value="Unassembled WGS sequence"/>
</dbReference>